<dbReference type="EMBL" id="ML976061">
    <property type="protein sequence ID" value="KAF1940528.1"/>
    <property type="molecule type" value="Genomic_DNA"/>
</dbReference>
<gene>
    <name evidence="6" type="ORF">EJ02DRAFT_227599</name>
</gene>
<dbReference type="InterPro" id="IPR051694">
    <property type="entry name" value="Immunoregulatory_rcpt-like"/>
</dbReference>
<dbReference type="GO" id="GO:0016020">
    <property type="term" value="C:membrane"/>
    <property type="evidence" value="ECO:0007669"/>
    <property type="project" value="UniProtKB-SubCell"/>
</dbReference>
<evidence type="ECO:0000256" key="1">
    <source>
        <dbReference type="ARBA" id="ARBA00004167"/>
    </source>
</evidence>
<dbReference type="AlphaFoldDB" id="A0A6A5SLL9"/>
<evidence type="ECO:0000313" key="6">
    <source>
        <dbReference type="EMBL" id="KAF1940528.1"/>
    </source>
</evidence>
<sequence>MVLVIIGDYNIDQEFLSCSSIVSTESDRVVYSCYGRTPVPLTVSTSTDFPIFWAQQVQLILYSSIAFTSFTAPGSPPASSASSISSIPGSDSASATADVPPLGTEDTSKPALSAGAIAGIVIGAVALILLAAAFLFFCRWKQRRQAISATLNPRLFNEASLPELVTPKYHIIGQTQTYKRGSNVPSSPEMTIAYSNDIVSQSGGFNSPTLTSSRDVYTPTLSGYDRAS</sequence>
<evidence type="ECO:0000256" key="5">
    <source>
        <dbReference type="SAM" id="Phobius"/>
    </source>
</evidence>
<organism evidence="6 7">
    <name type="scientific">Clathrospora elynae</name>
    <dbReference type="NCBI Taxonomy" id="706981"/>
    <lineage>
        <taxon>Eukaryota</taxon>
        <taxon>Fungi</taxon>
        <taxon>Dikarya</taxon>
        <taxon>Ascomycota</taxon>
        <taxon>Pezizomycotina</taxon>
        <taxon>Dothideomycetes</taxon>
        <taxon>Pleosporomycetidae</taxon>
        <taxon>Pleosporales</taxon>
        <taxon>Diademaceae</taxon>
        <taxon>Clathrospora</taxon>
    </lineage>
</organism>
<protein>
    <submittedName>
        <fullName evidence="6">Uncharacterized protein</fullName>
    </submittedName>
</protein>
<keyword evidence="3 5" id="KW-1133">Transmembrane helix</keyword>
<keyword evidence="7" id="KW-1185">Reference proteome</keyword>
<dbReference type="GO" id="GO:0071944">
    <property type="term" value="C:cell periphery"/>
    <property type="evidence" value="ECO:0007669"/>
    <property type="project" value="UniProtKB-ARBA"/>
</dbReference>
<evidence type="ECO:0000313" key="7">
    <source>
        <dbReference type="Proteomes" id="UP000800038"/>
    </source>
</evidence>
<name>A0A6A5SLL9_9PLEO</name>
<feature type="transmembrane region" description="Helical" evidence="5">
    <location>
        <begin position="111"/>
        <end position="137"/>
    </location>
</feature>
<comment type="subcellular location">
    <subcellularLocation>
        <location evidence="1">Membrane</location>
        <topology evidence="1">Single-pass membrane protein</topology>
    </subcellularLocation>
</comment>
<keyword evidence="2 5" id="KW-0812">Transmembrane</keyword>
<keyword evidence="4 5" id="KW-0472">Membrane</keyword>
<evidence type="ECO:0000256" key="4">
    <source>
        <dbReference type="ARBA" id="ARBA00023136"/>
    </source>
</evidence>
<dbReference type="Proteomes" id="UP000800038">
    <property type="component" value="Unassembled WGS sequence"/>
</dbReference>
<accession>A0A6A5SLL9</accession>
<evidence type="ECO:0000256" key="2">
    <source>
        <dbReference type="ARBA" id="ARBA00022692"/>
    </source>
</evidence>
<reference evidence="6" key="1">
    <citation type="journal article" date="2020" name="Stud. Mycol.">
        <title>101 Dothideomycetes genomes: a test case for predicting lifestyles and emergence of pathogens.</title>
        <authorList>
            <person name="Haridas S."/>
            <person name="Albert R."/>
            <person name="Binder M."/>
            <person name="Bloem J."/>
            <person name="Labutti K."/>
            <person name="Salamov A."/>
            <person name="Andreopoulos B."/>
            <person name="Baker S."/>
            <person name="Barry K."/>
            <person name="Bills G."/>
            <person name="Bluhm B."/>
            <person name="Cannon C."/>
            <person name="Castanera R."/>
            <person name="Culley D."/>
            <person name="Daum C."/>
            <person name="Ezra D."/>
            <person name="Gonzalez J."/>
            <person name="Henrissat B."/>
            <person name="Kuo A."/>
            <person name="Liang C."/>
            <person name="Lipzen A."/>
            <person name="Lutzoni F."/>
            <person name="Magnuson J."/>
            <person name="Mondo S."/>
            <person name="Nolan M."/>
            <person name="Ohm R."/>
            <person name="Pangilinan J."/>
            <person name="Park H.-J."/>
            <person name="Ramirez L."/>
            <person name="Alfaro M."/>
            <person name="Sun H."/>
            <person name="Tritt A."/>
            <person name="Yoshinaga Y."/>
            <person name="Zwiers L.-H."/>
            <person name="Turgeon B."/>
            <person name="Goodwin S."/>
            <person name="Spatafora J."/>
            <person name="Crous P."/>
            <person name="Grigoriev I."/>
        </authorList>
    </citation>
    <scope>NUCLEOTIDE SEQUENCE</scope>
    <source>
        <strain evidence="6">CBS 161.51</strain>
    </source>
</reference>
<evidence type="ECO:0000256" key="3">
    <source>
        <dbReference type="ARBA" id="ARBA00022989"/>
    </source>
</evidence>
<dbReference type="PANTHER" id="PTHR15549">
    <property type="entry name" value="PAIRED IMMUNOGLOBULIN-LIKE TYPE 2 RECEPTOR"/>
    <property type="match status" value="1"/>
</dbReference>
<proteinExistence type="predicted"/>